<accession>A0A067MWA9</accession>
<sequence length="320" mass="33683">MGRLTGGSALRLFALPLLKAVVINCLTYNVTYDITNSTVTPDFPVTWFLPEVWTEDNNGFNAGGGGRITTTQGATMNFTFVGTAVYLIGVKAPGSDVISITVDNTDPQTRNISSPDANVYWFRQMLFAQEGLNPGTHTFLVNHSSTAGSRLSLDQIIISKDTDIPSGTSGGPPKNTDAPDSAPQPAAQKNKGAIIGGAVAGVVALVAIGVALFLWLRLRKARSAARDTRGAPDVRQTTPAHASPWEPPLNSTVVFTPPPIMRFSSAPGGSHTPSIISPPFGSPEVGPSAMPSPQLGPQSGRVHFVEKPPPTPGPPPYMHQ</sequence>
<feature type="region of interest" description="Disordered" evidence="1">
    <location>
        <begin position="265"/>
        <end position="320"/>
    </location>
</feature>
<dbReference type="Gene3D" id="2.60.120.260">
    <property type="entry name" value="Galactose-binding domain-like"/>
    <property type="match status" value="1"/>
</dbReference>
<keyword evidence="2" id="KW-1133">Transmembrane helix</keyword>
<dbReference type="HOGENOM" id="CLU_868752_0_0_1"/>
<proteinExistence type="predicted"/>
<keyword evidence="5" id="KW-1185">Reference proteome</keyword>
<keyword evidence="2" id="KW-0812">Transmembrane</keyword>
<feature type="region of interest" description="Disordered" evidence="1">
    <location>
        <begin position="161"/>
        <end position="188"/>
    </location>
</feature>
<keyword evidence="2" id="KW-0472">Membrane</keyword>
<name>A0A067MWA9_BOTB1</name>
<gene>
    <name evidence="4" type="ORF">BOTBODRAFT_51253</name>
</gene>
<keyword evidence="3" id="KW-0732">Signal</keyword>
<feature type="compositionally biased region" description="Low complexity" evidence="1">
    <location>
        <begin position="178"/>
        <end position="188"/>
    </location>
</feature>
<protein>
    <submittedName>
        <fullName evidence="4">Uncharacterized protein</fullName>
    </submittedName>
</protein>
<feature type="chain" id="PRO_5001641704" evidence="3">
    <location>
        <begin position="21"/>
        <end position="320"/>
    </location>
</feature>
<dbReference type="STRING" id="930990.A0A067MWA9"/>
<dbReference type="EMBL" id="KL198018">
    <property type="protein sequence ID" value="KDQ19874.1"/>
    <property type="molecule type" value="Genomic_DNA"/>
</dbReference>
<evidence type="ECO:0000256" key="3">
    <source>
        <dbReference type="SAM" id="SignalP"/>
    </source>
</evidence>
<dbReference type="OrthoDB" id="2564234at2759"/>
<feature type="region of interest" description="Disordered" evidence="1">
    <location>
        <begin position="224"/>
        <end position="251"/>
    </location>
</feature>
<dbReference type="InParanoid" id="A0A067MWA9"/>
<dbReference type="AlphaFoldDB" id="A0A067MWA9"/>
<feature type="compositionally biased region" description="Pro residues" evidence="1">
    <location>
        <begin position="307"/>
        <end position="320"/>
    </location>
</feature>
<dbReference type="Proteomes" id="UP000027195">
    <property type="component" value="Unassembled WGS sequence"/>
</dbReference>
<feature type="signal peptide" evidence="3">
    <location>
        <begin position="1"/>
        <end position="20"/>
    </location>
</feature>
<evidence type="ECO:0000313" key="4">
    <source>
        <dbReference type="EMBL" id="KDQ19874.1"/>
    </source>
</evidence>
<evidence type="ECO:0000313" key="5">
    <source>
        <dbReference type="Proteomes" id="UP000027195"/>
    </source>
</evidence>
<evidence type="ECO:0000256" key="1">
    <source>
        <dbReference type="SAM" id="MobiDB-lite"/>
    </source>
</evidence>
<evidence type="ECO:0000256" key="2">
    <source>
        <dbReference type="SAM" id="Phobius"/>
    </source>
</evidence>
<feature type="transmembrane region" description="Helical" evidence="2">
    <location>
        <begin position="193"/>
        <end position="216"/>
    </location>
</feature>
<reference evidence="5" key="1">
    <citation type="journal article" date="2014" name="Proc. Natl. Acad. Sci. U.S.A.">
        <title>Extensive sampling of basidiomycete genomes demonstrates inadequacy of the white-rot/brown-rot paradigm for wood decay fungi.</title>
        <authorList>
            <person name="Riley R."/>
            <person name="Salamov A.A."/>
            <person name="Brown D.W."/>
            <person name="Nagy L.G."/>
            <person name="Floudas D."/>
            <person name="Held B.W."/>
            <person name="Levasseur A."/>
            <person name="Lombard V."/>
            <person name="Morin E."/>
            <person name="Otillar R."/>
            <person name="Lindquist E.A."/>
            <person name="Sun H."/>
            <person name="LaButti K.M."/>
            <person name="Schmutz J."/>
            <person name="Jabbour D."/>
            <person name="Luo H."/>
            <person name="Baker S.E."/>
            <person name="Pisabarro A.G."/>
            <person name="Walton J.D."/>
            <person name="Blanchette R.A."/>
            <person name="Henrissat B."/>
            <person name="Martin F."/>
            <person name="Cullen D."/>
            <person name="Hibbett D.S."/>
            <person name="Grigoriev I.V."/>
        </authorList>
    </citation>
    <scope>NUCLEOTIDE SEQUENCE [LARGE SCALE GENOMIC DNA]</scope>
    <source>
        <strain evidence="5">FD-172 SS1</strain>
    </source>
</reference>
<organism evidence="4 5">
    <name type="scientific">Botryobasidium botryosum (strain FD-172 SS1)</name>
    <dbReference type="NCBI Taxonomy" id="930990"/>
    <lineage>
        <taxon>Eukaryota</taxon>
        <taxon>Fungi</taxon>
        <taxon>Dikarya</taxon>
        <taxon>Basidiomycota</taxon>
        <taxon>Agaricomycotina</taxon>
        <taxon>Agaricomycetes</taxon>
        <taxon>Cantharellales</taxon>
        <taxon>Botryobasidiaceae</taxon>
        <taxon>Botryobasidium</taxon>
    </lineage>
</organism>